<proteinExistence type="predicted"/>
<dbReference type="Proteomes" id="UP001628193">
    <property type="component" value="Unassembled WGS sequence"/>
</dbReference>
<sequence length="257" mass="27583">MRYPFMTAATLLAGLIAVPVQAEESNAQKVETASDFAVSGNVALASNYVSRGITNSDKHPSLQGAATVSHTPSGIYATVSAFSVDFQAANNANLELDYAAGWSKEILFPGFKPDLGVVHYTYPGVNSAMHLDYTEYYLGGSYKFNALGMNAKYSYSSNFGGDNLVVPGNKSAYYLEGALTYDLPYEIVAAAHMGHTAGDHFKGTGAPESYNDYTVGLSKELFGFGVDLSYNFTDRDGRQLNLANSDDQAVLKVSKSF</sequence>
<dbReference type="RefSeq" id="WP_420904698.1">
    <property type="nucleotide sequence ID" value="NZ_BAAFGK010000004.1"/>
</dbReference>
<organism evidence="2 3">
    <name type="scientific">Candidatus Magnetaquiglobus chichijimensis</name>
    <dbReference type="NCBI Taxonomy" id="3141448"/>
    <lineage>
        <taxon>Bacteria</taxon>
        <taxon>Pseudomonadati</taxon>
        <taxon>Pseudomonadota</taxon>
        <taxon>Magnetococcia</taxon>
        <taxon>Magnetococcales</taxon>
        <taxon>Candidatus Magnetaquicoccaceae</taxon>
        <taxon>Candidatus Magnetaquiglobus</taxon>
    </lineage>
</organism>
<dbReference type="NCBIfam" id="TIGR02001">
    <property type="entry name" value="gcw_chp"/>
    <property type="match status" value="1"/>
</dbReference>
<feature type="signal peptide" evidence="1">
    <location>
        <begin position="1"/>
        <end position="22"/>
    </location>
</feature>
<dbReference type="Pfam" id="PF09694">
    <property type="entry name" value="Gcw_chp"/>
    <property type="match status" value="1"/>
</dbReference>
<dbReference type="InterPro" id="IPR010239">
    <property type="entry name" value="CHP02001"/>
</dbReference>
<dbReference type="EMBL" id="BAAFGK010000004">
    <property type="protein sequence ID" value="GAB0056986.1"/>
    <property type="molecule type" value="Genomic_DNA"/>
</dbReference>
<reference evidence="2 3" key="1">
    <citation type="submission" date="2024-05" db="EMBL/GenBank/DDBJ databases">
        <authorList>
            <consortium name="Candidatus Magnetaquicoccaceae bacterium FCR-1 genome sequencing consortium"/>
            <person name="Shimoshige H."/>
            <person name="Shimamura S."/>
            <person name="Taoka A."/>
            <person name="Kobayashi H."/>
            <person name="Maekawa T."/>
        </authorList>
    </citation>
    <scope>NUCLEOTIDE SEQUENCE [LARGE SCALE GENOMIC DNA]</scope>
    <source>
        <strain evidence="2 3">FCR-1</strain>
    </source>
</reference>
<evidence type="ECO:0000313" key="3">
    <source>
        <dbReference type="Proteomes" id="UP001628193"/>
    </source>
</evidence>
<evidence type="ECO:0000256" key="1">
    <source>
        <dbReference type="SAM" id="SignalP"/>
    </source>
</evidence>
<protein>
    <submittedName>
        <fullName evidence="2">Uncharacterized protein</fullName>
    </submittedName>
</protein>
<name>A0ABQ0C7X5_9PROT</name>
<dbReference type="SUPFAM" id="SSF56935">
    <property type="entry name" value="Porins"/>
    <property type="match status" value="1"/>
</dbReference>
<feature type="chain" id="PRO_5045164806" evidence="1">
    <location>
        <begin position="23"/>
        <end position="257"/>
    </location>
</feature>
<comment type="caution">
    <text evidence="2">The sequence shown here is derived from an EMBL/GenBank/DDBJ whole genome shotgun (WGS) entry which is preliminary data.</text>
</comment>
<keyword evidence="3" id="KW-1185">Reference proteome</keyword>
<reference evidence="2 3" key="2">
    <citation type="submission" date="2024-09" db="EMBL/GenBank/DDBJ databases">
        <title>Draft genome sequence of Candidatus Magnetaquicoccaceae bacterium FCR-1.</title>
        <authorList>
            <person name="Shimoshige H."/>
            <person name="Shimamura S."/>
            <person name="Taoka A."/>
            <person name="Kobayashi H."/>
            <person name="Maekawa T."/>
        </authorList>
    </citation>
    <scope>NUCLEOTIDE SEQUENCE [LARGE SCALE GENOMIC DNA]</scope>
    <source>
        <strain evidence="2 3">FCR-1</strain>
    </source>
</reference>
<keyword evidence="1" id="KW-0732">Signal</keyword>
<gene>
    <name evidence="2" type="ORF">SIID45300_01304</name>
</gene>
<evidence type="ECO:0000313" key="2">
    <source>
        <dbReference type="EMBL" id="GAB0056986.1"/>
    </source>
</evidence>
<accession>A0ABQ0C7X5</accession>